<comment type="caution">
    <text evidence="2">The sequence shown here is derived from an EMBL/GenBank/DDBJ whole genome shotgun (WGS) entry which is preliminary data.</text>
</comment>
<feature type="compositionally biased region" description="Basic residues" evidence="1">
    <location>
        <begin position="148"/>
        <end position="162"/>
    </location>
</feature>
<name>A0A563DU79_9MICO</name>
<dbReference type="Proteomes" id="UP000320244">
    <property type="component" value="Unassembled WGS sequence"/>
</dbReference>
<dbReference type="RefSeq" id="WP_146319811.1">
    <property type="nucleotide sequence ID" value="NZ_VCQV01000036.1"/>
</dbReference>
<dbReference type="OrthoDB" id="3687464at2"/>
<feature type="region of interest" description="Disordered" evidence="1">
    <location>
        <begin position="121"/>
        <end position="162"/>
    </location>
</feature>
<dbReference type="EMBL" id="VCQV01000036">
    <property type="protein sequence ID" value="TWP33736.1"/>
    <property type="molecule type" value="Genomic_DNA"/>
</dbReference>
<evidence type="ECO:0000256" key="1">
    <source>
        <dbReference type="SAM" id="MobiDB-lite"/>
    </source>
</evidence>
<evidence type="ECO:0000313" key="3">
    <source>
        <dbReference type="Proteomes" id="UP000320244"/>
    </source>
</evidence>
<dbReference type="AlphaFoldDB" id="A0A563DU79"/>
<gene>
    <name evidence="2" type="ORF">FGL98_20055</name>
</gene>
<proteinExistence type="predicted"/>
<keyword evidence="3" id="KW-1185">Reference proteome</keyword>
<organism evidence="2 3">
    <name type="scientific">Leekyejoonella antrihumi</name>
    <dbReference type="NCBI Taxonomy" id="1660198"/>
    <lineage>
        <taxon>Bacteria</taxon>
        <taxon>Bacillati</taxon>
        <taxon>Actinomycetota</taxon>
        <taxon>Actinomycetes</taxon>
        <taxon>Micrococcales</taxon>
        <taxon>Dermacoccaceae</taxon>
        <taxon>Leekyejoonella</taxon>
    </lineage>
</organism>
<evidence type="ECO:0000313" key="2">
    <source>
        <dbReference type="EMBL" id="TWP33736.1"/>
    </source>
</evidence>
<reference evidence="2 3" key="1">
    <citation type="submission" date="2019-05" db="EMBL/GenBank/DDBJ databases">
        <authorList>
            <person name="Lee S.D."/>
        </authorList>
    </citation>
    <scope>NUCLEOTIDE SEQUENCE [LARGE SCALE GENOMIC DNA]</scope>
    <source>
        <strain evidence="2 3">C5-26</strain>
    </source>
</reference>
<reference evidence="2 3" key="2">
    <citation type="submission" date="2019-08" db="EMBL/GenBank/DDBJ databases">
        <title>Jejuicoccus antrihumi gen. nov., sp. nov., a new member of the family Dermacoccaceae isolated from a cave.</title>
        <authorList>
            <person name="Schumann P."/>
            <person name="Kim I.S."/>
        </authorList>
    </citation>
    <scope>NUCLEOTIDE SEQUENCE [LARGE SCALE GENOMIC DNA]</scope>
    <source>
        <strain evidence="2 3">C5-26</strain>
    </source>
</reference>
<accession>A0A563DU79</accession>
<protein>
    <submittedName>
        <fullName evidence="2">Uncharacterized protein</fullName>
    </submittedName>
</protein>
<sequence length="162" mass="17616">MPDVTAALSKSDVLWIELTDRTWPAWHVWVDDTAYVVCGTGEQPLPDLPAEVTLIVRAKDTRARVAGIPAAVHRVLPDTPEWQIAADALAPARLNPVPGDQAQRWADQATVWALRPDLAAADTSAAPDQGSGTREPVPTPATTDSWHPAHRPTRRMRRKATG</sequence>